<dbReference type="FunFam" id="3.40.50.1360:FF:000001">
    <property type="entry name" value="Ribose-5-phosphate isomerase A"/>
    <property type="match status" value="1"/>
</dbReference>
<dbReference type="EMBL" id="PGFG01000001">
    <property type="protein sequence ID" value="PJJ74726.1"/>
    <property type="molecule type" value="Genomic_DNA"/>
</dbReference>
<comment type="pathway">
    <text evidence="3">Carbohydrate degradation; pentose phosphate pathway; D-ribose 5-phosphate from D-ribulose 5-phosphate (non-oxidative stage): step 1/1.</text>
</comment>
<feature type="binding site" evidence="3">
    <location>
        <begin position="96"/>
        <end position="99"/>
    </location>
    <ligand>
        <name>substrate</name>
    </ligand>
</feature>
<sequence length="227" mass="24878">MDALTMKKAAGEFAARYVEPHMLIGIGTGSTAYWFIQALGERVKQGLQIQAVATSKESAQQASALQIPILELNDVDEIMLTVDGADEVDPQLQLIKGGGGALLQEKMVAAASRRLVIVADERKQVQQLGAFPLPVEVIPAGWKHVRRRILEMNCSRVELRGYPQPFVTDHGHYILDCYFGQIEDAHALNISLHQIPGVVETGLFLNLATEAIIARADGSIQIIRRES</sequence>
<reference evidence="4 5" key="1">
    <citation type="submission" date="2017-11" db="EMBL/GenBank/DDBJ databases">
        <title>Genomic Encyclopedia of Archaeal and Bacterial Type Strains, Phase II (KMG-II): From Individual Species to Whole Genera.</title>
        <authorList>
            <person name="Goeker M."/>
        </authorList>
    </citation>
    <scope>NUCLEOTIDE SEQUENCE [LARGE SCALE GENOMIC DNA]</scope>
    <source>
        <strain evidence="4 5">DSM 27268</strain>
    </source>
</reference>
<comment type="catalytic activity">
    <reaction evidence="1 3">
        <text>aldehydo-D-ribose 5-phosphate = D-ribulose 5-phosphate</text>
        <dbReference type="Rhea" id="RHEA:14657"/>
        <dbReference type="ChEBI" id="CHEBI:58121"/>
        <dbReference type="ChEBI" id="CHEBI:58273"/>
        <dbReference type="EC" id="5.3.1.6"/>
    </reaction>
</comment>
<accession>A0A2M9CS01</accession>
<evidence type="ECO:0000256" key="1">
    <source>
        <dbReference type="ARBA" id="ARBA00001713"/>
    </source>
</evidence>
<dbReference type="RefSeq" id="WP_100313427.1">
    <property type="nucleotide sequence ID" value="NZ_PGFG01000001.1"/>
</dbReference>
<protein>
    <recommendedName>
        <fullName evidence="3">Ribose-5-phosphate isomerase A</fullName>
        <ecNumber evidence="3">5.3.1.6</ecNumber>
    </recommendedName>
    <alternativeName>
        <fullName evidence="3">Phosphoriboisomerase A</fullName>
        <shortName evidence="3">PRI</shortName>
    </alternativeName>
</protein>
<dbReference type="HAMAP" id="MF_00170">
    <property type="entry name" value="Rib_5P_isom_A"/>
    <property type="match status" value="1"/>
</dbReference>
<dbReference type="NCBIfam" id="NF001924">
    <property type="entry name" value="PRK00702.1"/>
    <property type="match status" value="1"/>
</dbReference>
<dbReference type="Pfam" id="PF06026">
    <property type="entry name" value="Rib_5-P_isom_A"/>
    <property type="match status" value="1"/>
</dbReference>
<dbReference type="SUPFAM" id="SSF100950">
    <property type="entry name" value="NagB/RpiA/CoA transferase-like"/>
    <property type="match status" value="1"/>
</dbReference>
<evidence type="ECO:0000256" key="3">
    <source>
        <dbReference type="HAMAP-Rule" id="MF_00170"/>
    </source>
</evidence>
<dbReference type="EC" id="5.3.1.6" evidence="3"/>
<dbReference type="SUPFAM" id="SSF75445">
    <property type="entry name" value="D-ribose-5-phosphate isomerase (RpiA), lid domain"/>
    <property type="match status" value="1"/>
</dbReference>
<dbReference type="Gene3D" id="3.40.50.1360">
    <property type="match status" value="1"/>
</dbReference>
<dbReference type="AlphaFoldDB" id="A0A2M9CS01"/>
<organism evidence="4 5">
    <name type="scientific">Thermoflavifilum aggregans</name>
    <dbReference type="NCBI Taxonomy" id="454188"/>
    <lineage>
        <taxon>Bacteria</taxon>
        <taxon>Pseudomonadati</taxon>
        <taxon>Bacteroidota</taxon>
        <taxon>Chitinophagia</taxon>
        <taxon>Chitinophagales</taxon>
        <taxon>Chitinophagaceae</taxon>
        <taxon>Thermoflavifilum</taxon>
    </lineage>
</organism>
<keyword evidence="2 3" id="KW-0413">Isomerase</keyword>
<dbReference type="GO" id="GO:0009052">
    <property type="term" value="P:pentose-phosphate shunt, non-oxidative branch"/>
    <property type="evidence" value="ECO:0007669"/>
    <property type="project" value="UniProtKB-UniRule"/>
</dbReference>
<comment type="function">
    <text evidence="3">Catalyzes the reversible conversion of ribose-5-phosphate to ribulose 5-phosphate.</text>
</comment>
<comment type="subunit">
    <text evidence="3">Homodimer.</text>
</comment>
<comment type="similarity">
    <text evidence="3">Belongs to the ribose 5-phosphate isomerase family.</text>
</comment>
<dbReference type="InterPro" id="IPR020672">
    <property type="entry name" value="Ribose5P_isomerase_typA_subgr"/>
</dbReference>
<dbReference type="PANTHER" id="PTHR11934">
    <property type="entry name" value="RIBOSE-5-PHOSPHATE ISOMERASE"/>
    <property type="match status" value="1"/>
</dbReference>
<dbReference type="Gene3D" id="3.30.70.260">
    <property type="match status" value="1"/>
</dbReference>
<feature type="binding site" evidence="3">
    <location>
        <begin position="83"/>
        <end position="86"/>
    </location>
    <ligand>
        <name>substrate</name>
    </ligand>
</feature>
<dbReference type="GO" id="GO:0005829">
    <property type="term" value="C:cytosol"/>
    <property type="evidence" value="ECO:0007669"/>
    <property type="project" value="TreeGrafter"/>
</dbReference>
<dbReference type="InterPro" id="IPR037171">
    <property type="entry name" value="NagB/RpiA_transferase-like"/>
</dbReference>
<feature type="binding site" evidence="3">
    <location>
        <position position="123"/>
    </location>
    <ligand>
        <name>substrate</name>
    </ligand>
</feature>
<dbReference type="Proteomes" id="UP000230000">
    <property type="component" value="Unassembled WGS sequence"/>
</dbReference>
<evidence type="ECO:0000313" key="4">
    <source>
        <dbReference type="EMBL" id="PJJ74726.1"/>
    </source>
</evidence>
<dbReference type="CDD" id="cd01398">
    <property type="entry name" value="RPI_A"/>
    <property type="match status" value="1"/>
</dbReference>
<proteinExistence type="inferred from homology"/>
<comment type="caution">
    <text evidence="4">The sequence shown here is derived from an EMBL/GenBank/DDBJ whole genome shotgun (WGS) entry which is preliminary data.</text>
</comment>
<evidence type="ECO:0000256" key="2">
    <source>
        <dbReference type="ARBA" id="ARBA00023235"/>
    </source>
</evidence>
<dbReference type="GO" id="GO:0006014">
    <property type="term" value="P:D-ribose metabolic process"/>
    <property type="evidence" value="ECO:0007669"/>
    <property type="project" value="TreeGrafter"/>
</dbReference>
<feature type="active site" description="Proton acceptor" evidence="3">
    <location>
        <position position="105"/>
    </location>
</feature>
<dbReference type="GO" id="GO:0004751">
    <property type="term" value="F:ribose-5-phosphate isomerase activity"/>
    <property type="evidence" value="ECO:0007669"/>
    <property type="project" value="UniProtKB-UniRule"/>
</dbReference>
<dbReference type="InterPro" id="IPR004788">
    <property type="entry name" value="Ribose5P_isomerase_type_A"/>
</dbReference>
<dbReference type="UniPathway" id="UPA00115">
    <property type="reaction ID" value="UER00412"/>
</dbReference>
<name>A0A2M9CS01_9BACT</name>
<gene>
    <name evidence="3" type="primary">rpiA</name>
    <name evidence="4" type="ORF">BXY57_0288</name>
</gene>
<dbReference type="NCBIfam" id="TIGR00021">
    <property type="entry name" value="rpiA"/>
    <property type="match status" value="1"/>
</dbReference>
<keyword evidence="5" id="KW-1185">Reference proteome</keyword>
<dbReference type="PANTHER" id="PTHR11934:SF0">
    <property type="entry name" value="RIBOSE-5-PHOSPHATE ISOMERASE"/>
    <property type="match status" value="1"/>
</dbReference>
<evidence type="ECO:0000313" key="5">
    <source>
        <dbReference type="Proteomes" id="UP000230000"/>
    </source>
</evidence>
<feature type="binding site" evidence="3">
    <location>
        <begin position="28"/>
        <end position="31"/>
    </location>
    <ligand>
        <name>substrate</name>
    </ligand>
</feature>